<organism evidence="4 5">
    <name type="scientific">Aplysia californica</name>
    <name type="common">California sea hare</name>
    <dbReference type="NCBI Taxonomy" id="6500"/>
    <lineage>
        <taxon>Eukaryota</taxon>
        <taxon>Metazoa</taxon>
        <taxon>Spiralia</taxon>
        <taxon>Lophotrochozoa</taxon>
        <taxon>Mollusca</taxon>
        <taxon>Gastropoda</taxon>
        <taxon>Heterobranchia</taxon>
        <taxon>Euthyneura</taxon>
        <taxon>Tectipleura</taxon>
        <taxon>Aplysiida</taxon>
        <taxon>Aplysioidea</taxon>
        <taxon>Aplysiidae</taxon>
        <taxon>Aplysia</taxon>
    </lineage>
</organism>
<keyword evidence="4" id="KW-1185">Reference proteome</keyword>
<reference evidence="5" key="1">
    <citation type="submission" date="2025-08" db="UniProtKB">
        <authorList>
            <consortium name="RefSeq"/>
        </authorList>
    </citation>
    <scope>IDENTIFICATION</scope>
</reference>
<protein>
    <submittedName>
        <fullName evidence="5">Synaptotagmin-1</fullName>
    </submittedName>
</protein>
<dbReference type="InterPro" id="IPR000008">
    <property type="entry name" value="C2_dom"/>
</dbReference>
<dbReference type="SMART" id="SM00239">
    <property type="entry name" value="C2"/>
    <property type="match status" value="1"/>
</dbReference>
<dbReference type="PROSITE" id="PS50004">
    <property type="entry name" value="C2"/>
    <property type="match status" value="1"/>
</dbReference>
<dbReference type="GeneID" id="101845702"/>
<feature type="non-terminal residue" evidence="5">
    <location>
        <position position="1"/>
    </location>
</feature>
<dbReference type="RefSeq" id="XP_012939736.1">
    <property type="nucleotide sequence ID" value="XM_013084282.1"/>
</dbReference>
<dbReference type="PANTHER" id="PTHR10024:SF383">
    <property type="entry name" value="C2 DOMAIN-CONTAINING PROTEIN"/>
    <property type="match status" value="1"/>
</dbReference>
<evidence type="ECO:0000256" key="2">
    <source>
        <dbReference type="SAM" id="MobiDB-lite"/>
    </source>
</evidence>
<evidence type="ECO:0000259" key="3">
    <source>
        <dbReference type="PROSITE" id="PS50004"/>
    </source>
</evidence>
<name>A0ABM1A2W3_APLCA</name>
<dbReference type="PRINTS" id="PR00399">
    <property type="entry name" value="SYNAPTOTAGMN"/>
</dbReference>
<keyword evidence="1" id="KW-0677">Repeat</keyword>
<dbReference type="Gene3D" id="2.60.40.150">
    <property type="entry name" value="C2 domain"/>
    <property type="match status" value="1"/>
</dbReference>
<dbReference type="Proteomes" id="UP000694888">
    <property type="component" value="Unplaced"/>
</dbReference>
<feature type="non-terminal residue" evidence="5">
    <location>
        <position position="228"/>
    </location>
</feature>
<accession>A0ABM1A2W3</accession>
<feature type="compositionally biased region" description="Gly residues" evidence="2">
    <location>
        <begin position="22"/>
        <end position="46"/>
    </location>
</feature>
<proteinExistence type="predicted"/>
<feature type="domain" description="C2" evidence="3">
    <location>
        <begin position="100"/>
        <end position="219"/>
    </location>
</feature>
<dbReference type="SUPFAM" id="SSF49562">
    <property type="entry name" value="C2 domain (Calcium/lipid-binding domain, CaLB)"/>
    <property type="match status" value="1"/>
</dbReference>
<dbReference type="PANTHER" id="PTHR10024">
    <property type="entry name" value="SYNAPTOTAGMIN"/>
    <property type="match status" value="1"/>
</dbReference>
<evidence type="ECO:0000313" key="5">
    <source>
        <dbReference type="RefSeq" id="XP_012939736.1"/>
    </source>
</evidence>
<feature type="region of interest" description="Disordered" evidence="2">
    <location>
        <begin position="1"/>
        <end position="69"/>
    </location>
</feature>
<sequence length="228" mass="24706">LSSEAATPASIPHPRELAFTFPGGGGGGGPVVSVAGGGAVDKGGTSGSSDGQPSTPPSGYNPGRRRASMHDAIDLTKIDARLYDKKLVRQASVTSIEEESQGTIHVSLEHNSETSILTVNLVRAHNLLPRDLAGTANPYCRLTLLPGQRTSAQSRIHRKTLQPDFEEEFIFECSPNEVQISTLEIAVYEYDQFSKDECVGFVRIPLRGMDLSKQVDLWRSISPYEKPK</sequence>
<dbReference type="Pfam" id="PF00168">
    <property type="entry name" value="C2"/>
    <property type="match status" value="1"/>
</dbReference>
<dbReference type="InterPro" id="IPR001565">
    <property type="entry name" value="Synaptotagmin"/>
</dbReference>
<evidence type="ECO:0000256" key="1">
    <source>
        <dbReference type="ARBA" id="ARBA00022737"/>
    </source>
</evidence>
<gene>
    <name evidence="5" type="primary">LOC101845702</name>
</gene>
<evidence type="ECO:0000313" key="4">
    <source>
        <dbReference type="Proteomes" id="UP000694888"/>
    </source>
</evidence>
<dbReference type="InterPro" id="IPR035892">
    <property type="entry name" value="C2_domain_sf"/>
</dbReference>